<dbReference type="Proteomes" id="UP000308092">
    <property type="component" value="Unassembled WGS sequence"/>
</dbReference>
<organism evidence="1 2">
    <name type="scientific">Aspergillus tanneri</name>
    <dbReference type="NCBI Taxonomy" id="1220188"/>
    <lineage>
        <taxon>Eukaryota</taxon>
        <taxon>Fungi</taxon>
        <taxon>Dikarya</taxon>
        <taxon>Ascomycota</taxon>
        <taxon>Pezizomycotina</taxon>
        <taxon>Eurotiomycetes</taxon>
        <taxon>Eurotiomycetidae</taxon>
        <taxon>Eurotiales</taxon>
        <taxon>Aspergillaceae</taxon>
        <taxon>Aspergillus</taxon>
        <taxon>Aspergillus subgen. Circumdati</taxon>
    </lineage>
</organism>
<dbReference type="AlphaFoldDB" id="A0A4S3JKE4"/>
<evidence type="ECO:0000313" key="2">
    <source>
        <dbReference type="Proteomes" id="UP000308092"/>
    </source>
</evidence>
<gene>
    <name evidence="1" type="ORF">EYZ11_004690</name>
</gene>
<sequence length="89" mass="10140">MWMNSLHGCITNQTSQLFSKTFKNNLSKYVQIISKLLSKLNIADNREDNGTNAQAGFRDIVYMFRLPPADCEFFLEFSIGSITSELDIP</sequence>
<evidence type="ECO:0000313" key="1">
    <source>
        <dbReference type="EMBL" id="THC95820.1"/>
    </source>
</evidence>
<dbReference type="VEuPathDB" id="FungiDB:EYZ11_004690"/>
<protein>
    <submittedName>
        <fullName evidence="1">Uncharacterized protein</fullName>
    </submittedName>
</protein>
<keyword evidence="2" id="KW-1185">Reference proteome</keyword>
<name>A0A4S3JKE4_9EURO</name>
<comment type="caution">
    <text evidence="1">The sequence shown here is derived from an EMBL/GenBank/DDBJ whole genome shotgun (WGS) entry which is preliminary data.</text>
</comment>
<accession>A0A4S3JKE4</accession>
<proteinExistence type="predicted"/>
<dbReference type="EMBL" id="SOSA01000140">
    <property type="protein sequence ID" value="THC95820.1"/>
    <property type="molecule type" value="Genomic_DNA"/>
</dbReference>
<reference evidence="1 2" key="1">
    <citation type="submission" date="2019-03" db="EMBL/GenBank/DDBJ databases">
        <title>The genome sequence of a newly discovered highly antifungal drug resistant Aspergillus species, Aspergillus tanneri NIH 1004.</title>
        <authorList>
            <person name="Mounaud S."/>
            <person name="Singh I."/>
            <person name="Joardar V."/>
            <person name="Pakala S."/>
            <person name="Pakala S."/>
            <person name="Venepally P."/>
            <person name="Hoover J."/>
            <person name="Nierman W."/>
            <person name="Chung J."/>
            <person name="Losada L."/>
        </authorList>
    </citation>
    <scope>NUCLEOTIDE SEQUENCE [LARGE SCALE GENOMIC DNA]</scope>
    <source>
        <strain evidence="1 2">NIH1004</strain>
    </source>
</reference>